<feature type="compositionally biased region" description="Basic and acidic residues" evidence="1">
    <location>
        <begin position="12"/>
        <end position="26"/>
    </location>
</feature>
<protein>
    <recommendedName>
        <fullName evidence="4">Ribosome biogenesis protein NOP53</fullName>
    </recommendedName>
</protein>
<feature type="region of interest" description="Disordered" evidence="1">
    <location>
        <begin position="1"/>
        <end position="39"/>
    </location>
</feature>
<accession>A0ABN9S0S3</accession>
<organism evidence="2 3">
    <name type="scientific">Prorocentrum cordatum</name>
    <dbReference type="NCBI Taxonomy" id="2364126"/>
    <lineage>
        <taxon>Eukaryota</taxon>
        <taxon>Sar</taxon>
        <taxon>Alveolata</taxon>
        <taxon>Dinophyceae</taxon>
        <taxon>Prorocentrales</taxon>
        <taxon>Prorocentraceae</taxon>
        <taxon>Prorocentrum</taxon>
    </lineage>
</organism>
<evidence type="ECO:0008006" key="4">
    <source>
        <dbReference type="Google" id="ProtNLM"/>
    </source>
</evidence>
<evidence type="ECO:0000313" key="2">
    <source>
        <dbReference type="EMBL" id="CAK0825311.1"/>
    </source>
</evidence>
<sequence length="126" mass="13888">MSRVRNQALDGGRPRAQELGIRRRGLEWSTSASGTRGPQLLAGGAVVDACAATRSAESIKPSEGPLEMLQARTRLLTLRAGRIGLPKKVPADQEGRQHEQQAAQKRIQRRHTADVWDGMDRKREKA</sequence>
<dbReference type="EMBL" id="CAUYUJ010008891">
    <property type="protein sequence ID" value="CAK0825311.1"/>
    <property type="molecule type" value="Genomic_DNA"/>
</dbReference>
<keyword evidence="3" id="KW-1185">Reference proteome</keyword>
<gene>
    <name evidence="2" type="ORF">PCOR1329_LOCUS25471</name>
</gene>
<evidence type="ECO:0000256" key="1">
    <source>
        <dbReference type="SAM" id="MobiDB-lite"/>
    </source>
</evidence>
<comment type="caution">
    <text evidence="2">The sequence shown here is derived from an EMBL/GenBank/DDBJ whole genome shotgun (WGS) entry which is preliminary data.</text>
</comment>
<feature type="region of interest" description="Disordered" evidence="1">
    <location>
        <begin position="86"/>
        <end position="126"/>
    </location>
</feature>
<feature type="compositionally biased region" description="Basic and acidic residues" evidence="1">
    <location>
        <begin position="89"/>
        <end position="99"/>
    </location>
</feature>
<proteinExistence type="predicted"/>
<feature type="compositionally biased region" description="Basic and acidic residues" evidence="1">
    <location>
        <begin position="111"/>
        <end position="126"/>
    </location>
</feature>
<dbReference type="Proteomes" id="UP001189429">
    <property type="component" value="Unassembled WGS sequence"/>
</dbReference>
<evidence type="ECO:0000313" key="3">
    <source>
        <dbReference type="Proteomes" id="UP001189429"/>
    </source>
</evidence>
<reference evidence="2" key="1">
    <citation type="submission" date="2023-10" db="EMBL/GenBank/DDBJ databases">
        <authorList>
            <person name="Chen Y."/>
            <person name="Shah S."/>
            <person name="Dougan E. K."/>
            <person name="Thang M."/>
            <person name="Chan C."/>
        </authorList>
    </citation>
    <scope>NUCLEOTIDE SEQUENCE [LARGE SCALE GENOMIC DNA]</scope>
</reference>
<name>A0ABN9S0S3_9DINO</name>